<reference evidence="1 2" key="1">
    <citation type="submission" date="2024-01" db="EMBL/GenBank/DDBJ databases">
        <title>The complete chloroplast genome sequence of Lithospermum erythrorhizon: insights into the phylogenetic relationship among Boraginaceae species and the maternal lineages of purple gromwells.</title>
        <authorList>
            <person name="Okada T."/>
            <person name="Watanabe K."/>
        </authorList>
    </citation>
    <scope>NUCLEOTIDE SEQUENCE [LARGE SCALE GENOMIC DNA]</scope>
</reference>
<proteinExistence type="predicted"/>
<dbReference type="EMBL" id="BAABME010002671">
    <property type="protein sequence ID" value="GAA0155630.1"/>
    <property type="molecule type" value="Genomic_DNA"/>
</dbReference>
<dbReference type="AlphaFoldDB" id="A0AAV3PZ54"/>
<evidence type="ECO:0000313" key="1">
    <source>
        <dbReference type="EMBL" id="GAA0155630.1"/>
    </source>
</evidence>
<name>A0AAV3PZ54_LITER</name>
<gene>
    <name evidence="1" type="ORF">LIER_13318</name>
</gene>
<sequence length="71" mass="7876">MTEKQEEKKRGRRTSYPLQILPSYEGGEGGGDALLVVRLVCGMVEKREKQVLGELRKGHEKFVEGSGESLA</sequence>
<keyword evidence="2" id="KW-1185">Reference proteome</keyword>
<organism evidence="1 2">
    <name type="scientific">Lithospermum erythrorhizon</name>
    <name type="common">Purple gromwell</name>
    <name type="synonym">Lithospermum officinale var. erythrorhizon</name>
    <dbReference type="NCBI Taxonomy" id="34254"/>
    <lineage>
        <taxon>Eukaryota</taxon>
        <taxon>Viridiplantae</taxon>
        <taxon>Streptophyta</taxon>
        <taxon>Embryophyta</taxon>
        <taxon>Tracheophyta</taxon>
        <taxon>Spermatophyta</taxon>
        <taxon>Magnoliopsida</taxon>
        <taxon>eudicotyledons</taxon>
        <taxon>Gunneridae</taxon>
        <taxon>Pentapetalae</taxon>
        <taxon>asterids</taxon>
        <taxon>lamiids</taxon>
        <taxon>Boraginales</taxon>
        <taxon>Boraginaceae</taxon>
        <taxon>Boraginoideae</taxon>
        <taxon>Lithospermeae</taxon>
        <taxon>Lithospermum</taxon>
    </lineage>
</organism>
<accession>A0AAV3PZ54</accession>
<comment type="caution">
    <text evidence="1">The sequence shown here is derived from an EMBL/GenBank/DDBJ whole genome shotgun (WGS) entry which is preliminary data.</text>
</comment>
<protein>
    <submittedName>
        <fullName evidence="1">Uncharacterized protein</fullName>
    </submittedName>
</protein>
<dbReference type="Proteomes" id="UP001454036">
    <property type="component" value="Unassembled WGS sequence"/>
</dbReference>
<evidence type="ECO:0000313" key="2">
    <source>
        <dbReference type="Proteomes" id="UP001454036"/>
    </source>
</evidence>